<keyword evidence="11" id="KW-0732">Signal</keyword>
<dbReference type="Gene3D" id="3.30.1330.60">
    <property type="entry name" value="OmpA-like domain"/>
    <property type="match status" value="1"/>
</dbReference>
<feature type="domain" description="OmpA-like" evidence="12">
    <location>
        <begin position="246"/>
        <end position="364"/>
    </location>
</feature>
<dbReference type="PROSITE" id="PS51123">
    <property type="entry name" value="OMPA_2"/>
    <property type="match status" value="1"/>
</dbReference>
<evidence type="ECO:0000256" key="10">
    <source>
        <dbReference type="SAM" id="MobiDB-lite"/>
    </source>
</evidence>
<evidence type="ECO:0000256" key="4">
    <source>
        <dbReference type="ARBA" id="ARBA00022692"/>
    </source>
</evidence>
<dbReference type="InterPro" id="IPR050330">
    <property type="entry name" value="Bact_OuterMem_StrucFunc"/>
</dbReference>
<evidence type="ECO:0000256" key="8">
    <source>
        <dbReference type="ARBA" id="ARBA00023237"/>
    </source>
</evidence>
<dbReference type="InterPro" id="IPR036737">
    <property type="entry name" value="OmpA-like_sf"/>
</dbReference>
<evidence type="ECO:0000256" key="7">
    <source>
        <dbReference type="ARBA" id="ARBA00023136"/>
    </source>
</evidence>
<evidence type="ECO:0000256" key="1">
    <source>
        <dbReference type="ARBA" id="ARBA00004571"/>
    </source>
</evidence>
<name>A0ABZ3HA56_9BACT</name>
<comment type="subcellular location">
    <subcellularLocation>
        <location evidence="1">Cell outer membrane</location>
        <topology evidence="1">Multi-pass membrane protein</topology>
    </subcellularLocation>
</comment>
<dbReference type="InterPro" id="IPR006690">
    <property type="entry name" value="OMPA-like_CS"/>
</dbReference>
<keyword evidence="3" id="KW-1134">Transmembrane beta strand</keyword>
<dbReference type="PRINTS" id="PR01021">
    <property type="entry name" value="OMPADOMAIN"/>
</dbReference>
<keyword evidence="14" id="KW-1185">Reference proteome</keyword>
<evidence type="ECO:0000256" key="6">
    <source>
        <dbReference type="ARBA" id="ARBA00023114"/>
    </source>
</evidence>
<feature type="signal peptide" evidence="11">
    <location>
        <begin position="1"/>
        <end position="22"/>
    </location>
</feature>
<gene>
    <name evidence="13" type="ORF">WCY31_10545</name>
</gene>
<feature type="region of interest" description="Disordered" evidence="10">
    <location>
        <begin position="194"/>
        <end position="238"/>
    </location>
</feature>
<evidence type="ECO:0000256" key="9">
    <source>
        <dbReference type="PROSITE-ProRule" id="PRU00473"/>
    </source>
</evidence>
<accession>A0ABZ3HA56</accession>
<dbReference type="SUPFAM" id="SSF103088">
    <property type="entry name" value="OmpA-like"/>
    <property type="match status" value="1"/>
</dbReference>
<keyword evidence="5" id="KW-0406">Ion transport</keyword>
<evidence type="ECO:0000313" key="14">
    <source>
        <dbReference type="Proteomes" id="UP001447842"/>
    </source>
</evidence>
<keyword evidence="6" id="KW-0626">Porin</keyword>
<evidence type="ECO:0000256" key="2">
    <source>
        <dbReference type="ARBA" id="ARBA00022448"/>
    </source>
</evidence>
<keyword evidence="2" id="KW-0813">Transport</keyword>
<proteinExistence type="predicted"/>
<dbReference type="CDD" id="cd07185">
    <property type="entry name" value="OmpA_C-like"/>
    <property type="match status" value="1"/>
</dbReference>
<dbReference type="SUPFAM" id="SSF56925">
    <property type="entry name" value="OMPA-like"/>
    <property type="match status" value="1"/>
</dbReference>
<dbReference type="PROSITE" id="PS01068">
    <property type="entry name" value="OMPA_1"/>
    <property type="match status" value="1"/>
</dbReference>
<evidence type="ECO:0000313" key="13">
    <source>
        <dbReference type="EMBL" id="XAU14678.1"/>
    </source>
</evidence>
<sequence length="364" mass="39350">MMAKIMSTVGLFFVLFAGAALLAECEGVQDTAPDALKKVEIGFMGAALYQEAKNDPLEDLFPGMGVRAAYRFYGNWSAVAELSAAFNAAYDLPGHGRVNVTDYMAGIDYDLFPESGAVKPYLSLAVGYRTISGVTGRDQWQVLPGLGCKFPLNDSWQLVVEAKKRFNLDANETGWLGMIGVSYLFGVGDAQSAVHSSETAPEPEAIEPVPVPEPAAADKPPERDSDDDGVLDTEDHCSGTKRGVRVDAQGCPLTMARVVHFPFDSAKVSEAQETQIRALVRFLNENPASKVILKGYTDDAGTPAYNQRLSARRAEAVKTVLVKAGIDQKRIVAQGRGMREPVADNASEEGRARNRRVEAECIVE</sequence>
<organism evidence="13 14">
    <name type="scientific">Sulfurimonas diazotrophicus</name>
    <dbReference type="NCBI Taxonomy" id="3131939"/>
    <lineage>
        <taxon>Bacteria</taxon>
        <taxon>Pseudomonadati</taxon>
        <taxon>Campylobacterota</taxon>
        <taxon>Epsilonproteobacteria</taxon>
        <taxon>Campylobacterales</taxon>
        <taxon>Sulfurimonadaceae</taxon>
        <taxon>Sulfurimonas</taxon>
    </lineage>
</organism>
<reference evidence="13 14" key="1">
    <citation type="submission" date="2024-03" db="EMBL/GenBank/DDBJ databases">
        <title>Sulfurimonas sp. HSL3-1.</title>
        <authorList>
            <person name="Wang S."/>
        </authorList>
    </citation>
    <scope>NUCLEOTIDE SEQUENCE [LARGE SCALE GENOMIC DNA]</scope>
    <source>
        <strain evidence="13 14">HSL3-1</strain>
    </source>
</reference>
<evidence type="ECO:0000256" key="3">
    <source>
        <dbReference type="ARBA" id="ARBA00022452"/>
    </source>
</evidence>
<dbReference type="PANTHER" id="PTHR30329:SF21">
    <property type="entry name" value="LIPOPROTEIN YIAD-RELATED"/>
    <property type="match status" value="1"/>
</dbReference>
<protein>
    <submittedName>
        <fullName evidence="13">OmpA family protein</fullName>
    </submittedName>
</protein>
<keyword evidence="7 9" id="KW-0472">Membrane</keyword>
<dbReference type="PANTHER" id="PTHR30329">
    <property type="entry name" value="STATOR ELEMENT OF FLAGELLAR MOTOR COMPLEX"/>
    <property type="match status" value="1"/>
</dbReference>
<evidence type="ECO:0000259" key="12">
    <source>
        <dbReference type="PROSITE" id="PS51123"/>
    </source>
</evidence>
<feature type="compositionally biased region" description="Low complexity" evidence="10">
    <location>
        <begin position="200"/>
        <end position="218"/>
    </location>
</feature>
<dbReference type="Pfam" id="PF00691">
    <property type="entry name" value="OmpA"/>
    <property type="match status" value="1"/>
</dbReference>
<dbReference type="Gene3D" id="2.40.160.20">
    <property type="match status" value="1"/>
</dbReference>
<keyword evidence="8" id="KW-0998">Cell outer membrane</keyword>
<feature type="chain" id="PRO_5045821084" evidence="11">
    <location>
        <begin position="23"/>
        <end position="364"/>
    </location>
</feature>
<dbReference type="SUPFAM" id="SSF103647">
    <property type="entry name" value="TSP type-3 repeat"/>
    <property type="match status" value="1"/>
</dbReference>
<evidence type="ECO:0000256" key="5">
    <source>
        <dbReference type="ARBA" id="ARBA00023065"/>
    </source>
</evidence>
<dbReference type="RefSeq" id="WP_345972344.1">
    <property type="nucleotide sequence ID" value="NZ_CP147920.1"/>
</dbReference>
<evidence type="ECO:0000256" key="11">
    <source>
        <dbReference type="SAM" id="SignalP"/>
    </source>
</evidence>
<dbReference type="EMBL" id="CP147920">
    <property type="protein sequence ID" value="XAU14678.1"/>
    <property type="molecule type" value="Genomic_DNA"/>
</dbReference>
<dbReference type="InterPro" id="IPR006665">
    <property type="entry name" value="OmpA-like"/>
</dbReference>
<dbReference type="InterPro" id="IPR028974">
    <property type="entry name" value="TSP_type-3_rpt"/>
</dbReference>
<dbReference type="InterPro" id="IPR006664">
    <property type="entry name" value="OMP_bac"/>
</dbReference>
<dbReference type="Proteomes" id="UP001447842">
    <property type="component" value="Chromosome"/>
</dbReference>
<dbReference type="InterPro" id="IPR011250">
    <property type="entry name" value="OMP/PagP_B-barrel"/>
</dbReference>
<keyword evidence="4" id="KW-0812">Transmembrane</keyword>